<feature type="domain" description="HTH cro/C1-type" evidence="1">
    <location>
        <begin position="20"/>
        <end position="60"/>
    </location>
</feature>
<protein>
    <submittedName>
        <fullName evidence="2">Transcriptional regulator</fullName>
    </submittedName>
</protein>
<dbReference type="InterPro" id="IPR001387">
    <property type="entry name" value="Cro/C1-type_HTH"/>
</dbReference>
<dbReference type="CDD" id="cd00093">
    <property type="entry name" value="HTH_XRE"/>
    <property type="match status" value="1"/>
</dbReference>
<dbReference type="GO" id="GO:0003677">
    <property type="term" value="F:DNA binding"/>
    <property type="evidence" value="ECO:0007669"/>
    <property type="project" value="InterPro"/>
</dbReference>
<evidence type="ECO:0000259" key="1">
    <source>
        <dbReference type="PROSITE" id="PS50943"/>
    </source>
</evidence>
<proteinExistence type="predicted"/>
<dbReference type="Pfam" id="PF01381">
    <property type="entry name" value="HTH_3"/>
    <property type="match status" value="1"/>
</dbReference>
<dbReference type="PROSITE" id="PS50943">
    <property type="entry name" value="HTH_CROC1"/>
    <property type="match status" value="1"/>
</dbReference>
<accession>A0A2B2L9K8</accession>
<dbReference type="EMBL" id="NVAP01000068">
    <property type="protein sequence ID" value="PFQ39678.1"/>
    <property type="molecule type" value="Genomic_DNA"/>
</dbReference>
<name>A0A2B2L9K8_BACCE</name>
<dbReference type="Proteomes" id="UP000224386">
    <property type="component" value="Unassembled WGS sequence"/>
</dbReference>
<evidence type="ECO:0000313" key="3">
    <source>
        <dbReference type="Proteomes" id="UP000224386"/>
    </source>
</evidence>
<dbReference type="SUPFAM" id="SSF47413">
    <property type="entry name" value="lambda repressor-like DNA-binding domains"/>
    <property type="match status" value="1"/>
</dbReference>
<dbReference type="RefSeq" id="WP_098615117.1">
    <property type="nucleotide sequence ID" value="NZ_NVAP01000068.1"/>
</dbReference>
<gene>
    <name evidence="2" type="ORF">COK05_27900</name>
</gene>
<dbReference type="Gene3D" id="1.10.260.40">
    <property type="entry name" value="lambda repressor-like DNA-binding domains"/>
    <property type="match status" value="1"/>
</dbReference>
<reference evidence="2 3" key="1">
    <citation type="submission" date="2017-09" db="EMBL/GenBank/DDBJ databases">
        <title>Large-scale bioinformatics analysis of Bacillus genomes uncovers conserved roles of natural products in bacterial physiology.</title>
        <authorList>
            <consortium name="Agbiome Team Llc"/>
            <person name="Bleich R.M."/>
            <person name="Grubbs K.J."/>
            <person name="Santa Maria K.C."/>
            <person name="Allen S.E."/>
            <person name="Farag S."/>
            <person name="Shank E.A."/>
            <person name="Bowers A."/>
        </authorList>
    </citation>
    <scope>NUCLEOTIDE SEQUENCE [LARGE SCALE GENOMIC DNA]</scope>
    <source>
        <strain evidence="2 3">AFS070861</strain>
    </source>
</reference>
<organism evidence="2 3">
    <name type="scientific">Bacillus cereus</name>
    <dbReference type="NCBI Taxonomy" id="1396"/>
    <lineage>
        <taxon>Bacteria</taxon>
        <taxon>Bacillati</taxon>
        <taxon>Bacillota</taxon>
        <taxon>Bacilli</taxon>
        <taxon>Bacillales</taxon>
        <taxon>Bacillaceae</taxon>
        <taxon>Bacillus</taxon>
        <taxon>Bacillus cereus group</taxon>
    </lineage>
</organism>
<sequence>MNEKRNKMIEFRSNQSRKVVARLLKITPQMLGAIERGDRTPSLELAKRIADFYKTTIDDLFFS</sequence>
<dbReference type="SMART" id="SM00530">
    <property type="entry name" value="HTH_XRE"/>
    <property type="match status" value="1"/>
</dbReference>
<comment type="caution">
    <text evidence="2">The sequence shown here is derived from an EMBL/GenBank/DDBJ whole genome shotgun (WGS) entry which is preliminary data.</text>
</comment>
<evidence type="ECO:0000313" key="2">
    <source>
        <dbReference type="EMBL" id="PFQ39678.1"/>
    </source>
</evidence>
<dbReference type="AlphaFoldDB" id="A0A2B2L9K8"/>
<dbReference type="InterPro" id="IPR010982">
    <property type="entry name" value="Lambda_DNA-bd_dom_sf"/>
</dbReference>